<accession>A0AAE3XDT8</accession>
<organism evidence="2 3">
    <name type="scientific">Deinococcus soli</name>
    <name type="common">ex Cha et al. 2016</name>
    <dbReference type="NCBI Taxonomy" id="1309411"/>
    <lineage>
        <taxon>Bacteria</taxon>
        <taxon>Thermotogati</taxon>
        <taxon>Deinococcota</taxon>
        <taxon>Deinococci</taxon>
        <taxon>Deinococcales</taxon>
        <taxon>Deinococcaceae</taxon>
        <taxon>Deinococcus</taxon>
    </lineage>
</organism>
<dbReference type="AlphaFoldDB" id="A0AAE3XDT8"/>
<protein>
    <recommendedName>
        <fullName evidence="4">Copper chaperone PCu(A)C</fullName>
    </recommendedName>
</protein>
<evidence type="ECO:0000313" key="3">
    <source>
        <dbReference type="Proteomes" id="UP001185331"/>
    </source>
</evidence>
<feature type="signal peptide" evidence="1">
    <location>
        <begin position="1"/>
        <end position="23"/>
    </location>
</feature>
<evidence type="ECO:0000313" key="2">
    <source>
        <dbReference type="EMBL" id="MDR6218260.1"/>
    </source>
</evidence>
<dbReference type="RefSeq" id="WP_309854587.1">
    <property type="nucleotide sequence ID" value="NZ_JAVDQJ010000005.1"/>
</dbReference>
<sequence length="176" mass="17805">MPRSLSTRRCLLILLTLSTLGGAGGGAVSTEAAPTPKRDQLRVRGADVTVQRNSVDPAAGYGPLTAPALTYAATGPRLLVIRQTGARPSAVTDASAATAPAIQGRGDLTPVTTAPTVLTRVPPGAGTLEVLLDFFMPVAAPVGSAVRYELTLTDAQGAPVTAPQTITVHFADAAAP</sequence>
<reference evidence="2" key="1">
    <citation type="submission" date="2023-07" db="EMBL/GenBank/DDBJ databases">
        <title>Sorghum-associated microbial communities from plants grown in Nebraska, USA.</title>
        <authorList>
            <person name="Schachtman D."/>
        </authorList>
    </citation>
    <scope>NUCLEOTIDE SEQUENCE</scope>
    <source>
        <strain evidence="2">BE330</strain>
    </source>
</reference>
<dbReference type="EMBL" id="JAVDQK010000004">
    <property type="protein sequence ID" value="MDR6218260.1"/>
    <property type="molecule type" value="Genomic_DNA"/>
</dbReference>
<dbReference type="Proteomes" id="UP001185331">
    <property type="component" value="Unassembled WGS sequence"/>
</dbReference>
<proteinExistence type="predicted"/>
<evidence type="ECO:0008006" key="4">
    <source>
        <dbReference type="Google" id="ProtNLM"/>
    </source>
</evidence>
<feature type="chain" id="PRO_5042213506" description="Copper chaperone PCu(A)C" evidence="1">
    <location>
        <begin position="24"/>
        <end position="176"/>
    </location>
</feature>
<keyword evidence="1" id="KW-0732">Signal</keyword>
<comment type="caution">
    <text evidence="2">The sequence shown here is derived from an EMBL/GenBank/DDBJ whole genome shotgun (WGS) entry which is preliminary data.</text>
</comment>
<gene>
    <name evidence="2" type="ORF">J2Y00_001823</name>
</gene>
<evidence type="ECO:0000256" key="1">
    <source>
        <dbReference type="SAM" id="SignalP"/>
    </source>
</evidence>
<name>A0AAE3XDT8_9DEIO</name>